<gene>
    <name evidence="2" type="ORF">RFI_25707</name>
</gene>
<dbReference type="Proteomes" id="UP000023152">
    <property type="component" value="Unassembled WGS sequence"/>
</dbReference>
<reference evidence="2 3" key="1">
    <citation type="journal article" date="2013" name="Curr. Biol.">
        <title>The Genome of the Foraminiferan Reticulomyxa filosa.</title>
        <authorList>
            <person name="Glockner G."/>
            <person name="Hulsmann N."/>
            <person name="Schleicher M."/>
            <person name="Noegel A.A."/>
            <person name="Eichinger L."/>
            <person name="Gallinger C."/>
            <person name="Pawlowski J."/>
            <person name="Sierra R."/>
            <person name="Euteneuer U."/>
            <person name="Pillet L."/>
            <person name="Moustafa A."/>
            <person name="Platzer M."/>
            <person name="Groth M."/>
            <person name="Szafranski K."/>
            <person name="Schliwa M."/>
        </authorList>
    </citation>
    <scope>NUCLEOTIDE SEQUENCE [LARGE SCALE GENOMIC DNA]</scope>
</reference>
<dbReference type="Gene3D" id="3.40.50.1460">
    <property type="match status" value="1"/>
</dbReference>
<organism evidence="2 3">
    <name type="scientific">Reticulomyxa filosa</name>
    <dbReference type="NCBI Taxonomy" id="46433"/>
    <lineage>
        <taxon>Eukaryota</taxon>
        <taxon>Sar</taxon>
        <taxon>Rhizaria</taxon>
        <taxon>Retaria</taxon>
        <taxon>Foraminifera</taxon>
        <taxon>Monothalamids</taxon>
        <taxon>Reticulomyxidae</taxon>
        <taxon>Reticulomyxa</taxon>
    </lineage>
</organism>
<evidence type="ECO:0000313" key="3">
    <source>
        <dbReference type="Proteomes" id="UP000023152"/>
    </source>
</evidence>
<dbReference type="PROSITE" id="PS50208">
    <property type="entry name" value="CASPASE_P20"/>
    <property type="match status" value="1"/>
</dbReference>
<feature type="domain" description="Caspase family p20" evidence="1">
    <location>
        <begin position="153"/>
        <end position="229"/>
    </location>
</feature>
<protein>
    <recommendedName>
        <fullName evidence="1">Caspase family p20 domain-containing protein</fullName>
    </recommendedName>
</protein>
<proteinExistence type="predicted"/>
<dbReference type="InterPro" id="IPR001309">
    <property type="entry name" value="Pept_C14_p20"/>
</dbReference>
<dbReference type="GO" id="GO:0004197">
    <property type="term" value="F:cysteine-type endopeptidase activity"/>
    <property type="evidence" value="ECO:0007669"/>
    <property type="project" value="InterPro"/>
</dbReference>
<dbReference type="InterPro" id="IPR011600">
    <property type="entry name" value="Pept_C14_caspase"/>
</dbReference>
<dbReference type="PANTHER" id="PTHR22576">
    <property type="entry name" value="MUCOSA ASSOCIATED LYMPHOID TISSUE LYMPHOMA TRANSLOCATION PROTEIN 1/PARACASPASE"/>
    <property type="match status" value="1"/>
</dbReference>
<name>X6ME08_RETFI</name>
<comment type="caution">
    <text evidence="2">The sequence shown here is derived from an EMBL/GenBank/DDBJ whole genome shotgun (WGS) entry which is preliminary data.</text>
</comment>
<dbReference type="PANTHER" id="PTHR22576:SF37">
    <property type="entry name" value="MUCOSA-ASSOCIATED LYMPHOID TISSUE LYMPHOMA TRANSLOCATION PROTEIN 1"/>
    <property type="match status" value="1"/>
</dbReference>
<dbReference type="Pfam" id="PF00656">
    <property type="entry name" value="Peptidase_C14"/>
    <property type="match status" value="1"/>
</dbReference>
<sequence length="332" mass="38473">LTACVIVDERKKLIKMKELSFEELLRQSHNCLELKHFQKMSNEYLKMQLVDMEGNVVGSDESVTKAFKRDEPSFKVLWIPLQQPLIIGKTKTIKNALVVMIAISEYVDNKKWPNLESIKDTDISNFKSVFKQELNYEFICNDKPKMNKEDVHEFLTDLMTYHKLYKNKKQYDALIMIISGHGKVGDVLVTSEGDTISIDEIRTSFDCSRMKSFQDFPKIFIIDVCRGNNTPQTASSVGKKGENGEEKNNIHNDNGFLTIWSTTKGYQVSDLSLFSESMKNAIVSKYKIGYSLNQMLKEIREDLNRKGSGKWYCVQSEDTTYYEIFFQQRKFV</sequence>
<dbReference type="InterPro" id="IPR052039">
    <property type="entry name" value="Caspase-related_regulators"/>
</dbReference>
<dbReference type="SUPFAM" id="SSF52129">
    <property type="entry name" value="Caspase-like"/>
    <property type="match status" value="1"/>
</dbReference>
<accession>X6ME08</accession>
<dbReference type="GO" id="GO:0006508">
    <property type="term" value="P:proteolysis"/>
    <property type="evidence" value="ECO:0007669"/>
    <property type="project" value="InterPro"/>
</dbReference>
<feature type="non-terminal residue" evidence="2">
    <location>
        <position position="1"/>
    </location>
</feature>
<evidence type="ECO:0000259" key="1">
    <source>
        <dbReference type="PROSITE" id="PS50208"/>
    </source>
</evidence>
<dbReference type="AlphaFoldDB" id="X6ME08"/>
<keyword evidence="3" id="KW-1185">Reference proteome</keyword>
<dbReference type="EMBL" id="ASPP01022182">
    <property type="protein sequence ID" value="ETO11667.1"/>
    <property type="molecule type" value="Genomic_DNA"/>
</dbReference>
<dbReference type="InterPro" id="IPR029030">
    <property type="entry name" value="Caspase-like_dom_sf"/>
</dbReference>
<evidence type="ECO:0000313" key="2">
    <source>
        <dbReference type="EMBL" id="ETO11667.1"/>
    </source>
</evidence>